<dbReference type="AlphaFoldDB" id="A0A4U6UZ23"/>
<organism evidence="1 2">
    <name type="scientific">Setaria viridis</name>
    <name type="common">Green bristlegrass</name>
    <name type="synonym">Setaria italica subsp. viridis</name>
    <dbReference type="NCBI Taxonomy" id="4556"/>
    <lineage>
        <taxon>Eukaryota</taxon>
        <taxon>Viridiplantae</taxon>
        <taxon>Streptophyta</taxon>
        <taxon>Embryophyta</taxon>
        <taxon>Tracheophyta</taxon>
        <taxon>Spermatophyta</taxon>
        <taxon>Magnoliopsida</taxon>
        <taxon>Liliopsida</taxon>
        <taxon>Poales</taxon>
        <taxon>Poaceae</taxon>
        <taxon>PACMAD clade</taxon>
        <taxon>Panicoideae</taxon>
        <taxon>Panicodae</taxon>
        <taxon>Paniceae</taxon>
        <taxon>Cenchrinae</taxon>
        <taxon>Setaria</taxon>
    </lineage>
</organism>
<keyword evidence="2" id="KW-1185">Reference proteome</keyword>
<dbReference type="Gramene" id="TKW20113">
    <property type="protein sequence ID" value="TKW20113"/>
    <property type="gene ID" value="SEVIR_4G064200v2"/>
</dbReference>
<name>A0A4U6UZ23_SETVI</name>
<sequence length="102" mass="11285">MGSSSLAACATGCLADSQPSPCRQPQSIAWLHVGKRETAGRCIDEFALFWCDLARPLRRHMPSTKHIWFSLHRCSGGFDRLHCRARVEEIVIGIVGMTTTSV</sequence>
<gene>
    <name evidence="1" type="ORF">SEVIR_4G064200v2</name>
</gene>
<dbReference type="Proteomes" id="UP000298652">
    <property type="component" value="Chromosome 4"/>
</dbReference>
<accession>A0A4U6UZ23</accession>
<evidence type="ECO:0000313" key="1">
    <source>
        <dbReference type="EMBL" id="TKW20113.1"/>
    </source>
</evidence>
<reference evidence="1" key="1">
    <citation type="submission" date="2019-03" db="EMBL/GenBank/DDBJ databases">
        <title>WGS assembly of Setaria viridis.</title>
        <authorList>
            <person name="Huang P."/>
            <person name="Jenkins J."/>
            <person name="Grimwood J."/>
            <person name="Barry K."/>
            <person name="Healey A."/>
            <person name="Mamidi S."/>
            <person name="Sreedasyam A."/>
            <person name="Shu S."/>
            <person name="Feldman M."/>
            <person name="Wu J."/>
            <person name="Yu Y."/>
            <person name="Chen C."/>
            <person name="Johnson J."/>
            <person name="Rokhsar D."/>
            <person name="Baxter I."/>
            <person name="Schmutz J."/>
            <person name="Brutnell T."/>
            <person name="Kellogg E."/>
        </authorList>
    </citation>
    <scope>NUCLEOTIDE SEQUENCE [LARGE SCALE GENOMIC DNA]</scope>
</reference>
<dbReference type="EMBL" id="CM016555">
    <property type="protein sequence ID" value="TKW20113.1"/>
    <property type="molecule type" value="Genomic_DNA"/>
</dbReference>
<evidence type="ECO:0000313" key="2">
    <source>
        <dbReference type="Proteomes" id="UP000298652"/>
    </source>
</evidence>
<proteinExistence type="predicted"/>
<protein>
    <submittedName>
        <fullName evidence="1">Uncharacterized protein</fullName>
    </submittedName>
</protein>